<keyword evidence="2" id="KW-1185">Reference proteome</keyword>
<gene>
    <name evidence="1" type="ORF">FZEAL_9411</name>
</gene>
<reference evidence="1" key="1">
    <citation type="journal article" date="2020" name="BMC Genomics">
        <title>Correction to: Identification and distribution of gene clusters required for synthesis of sphingolipid metabolism inhibitors in diverse species of the filamentous fungus Fusarium.</title>
        <authorList>
            <person name="Kim H.S."/>
            <person name="Lohmar J.M."/>
            <person name="Busman M."/>
            <person name="Brown D.W."/>
            <person name="Naumann T.A."/>
            <person name="Divon H.H."/>
            <person name="Lysoe E."/>
            <person name="Uhlig S."/>
            <person name="Proctor R.H."/>
        </authorList>
    </citation>
    <scope>NUCLEOTIDE SEQUENCE</scope>
    <source>
        <strain evidence="1">NRRL 22465</strain>
    </source>
</reference>
<comment type="caution">
    <text evidence="1">The sequence shown here is derived from an EMBL/GenBank/DDBJ whole genome shotgun (WGS) entry which is preliminary data.</text>
</comment>
<proteinExistence type="predicted"/>
<accession>A0A8H4UAZ0</accession>
<evidence type="ECO:0000313" key="1">
    <source>
        <dbReference type="EMBL" id="KAF4973123.1"/>
    </source>
</evidence>
<evidence type="ECO:0000313" key="2">
    <source>
        <dbReference type="Proteomes" id="UP000635477"/>
    </source>
</evidence>
<dbReference type="OrthoDB" id="5346581at2759"/>
<protein>
    <submittedName>
        <fullName evidence="1">Uncharacterized protein</fullName>
    </submittedName>
</protein>
<reference evidence="1" key="2">
    <citation type="submission" date="2020-05" db="EMBL/GenBank/DDBJ databases">
        <authorList>
            <person name="Kim H.-S."/>
            <person name="Proctor R.H."/>
            <person name="Brown D.W."/>
        </authorList>
    </citation>
    <scope>NUCLEOTIDE SEQUENCE</scope>
    <source>
        <strain evidence="1">NRRL 22465</strain>
    </source>
</reference>
<name>A0A8H4UAZ0_9HYPO</name>
<sequence>MPTDTESQTPGNLETLQTSHQDIFRRALANLLSTDLAEYAYAQILDGLPTEESLLEGYVYMGGHPVFELNHTKLCEGFLDKARDFRARFDPCQLRFDDHAQINQLLQAFQNTAPGSSDFNLRLIELVVVAVHQIAAYLYDLDDGAHKHQVFGDWLQQELAASVLRSQPWINSHGEWIPPATFFHSAYVHPEQYPRGLADVAGYWAEGKIFGGVILFDRGESEQEVWEHVHGQLSSILANALQCKAMWIHGARLRGPTTLYPPTSEQFDSLVGFLLSGPDDNVPCPLPIHGTRENRPRWDPWHALAQYHIFRDKYERYVSPEPPKRSLSHMAPGDWPEMGDEWIIDSQDYIRSQGHNLTEEDIAAAYARLKEITPSSPLWRRWQHGH</sequence>
<dbReference type="EMBL" id="JABEYC010000872">
    <property type="protein sequence ID" value="KAF4973123.1"/>
    <property type="molecule type" value="Genomic_DNA"/>
</dbReference>
<organism evidence="1 2">
    <name type="scientific">Fusarium zealandicum</name>
    <dbReference type="NCBI Taxonomy" id="1053134"/>
    <lineage>
        <taxon>Eukaryota</taxon>
        <taxon>Fungi</taxon>
        <taxon>Dikarya</taxon>
        <taxon>Ascomycota</taxon>
        <taxon>Pezizomycotina</taxon>
        <taxon>Sordariomycetes</taxon>
        <taxon>Hypocreomycetidae</taxon>
        <taxon>Hypocreales</taxon>
        <taxon>Nectriaceae</taxon>
        <taxon>Fusarium</taxon>
        <taxon>Fusarium staphyleae species complex</taxon>
    </lineage>
</organism>
<dbReference type="Proteomes" id="UP000635477">
    <property type="component" value="Unassembled WGS sequence"/>
</dbReference>
<dbReference type="AlphaFoldDB" id="A0A8H4UAZ0"/>